<evidence type="ECO:0000313" key="6">
    <source>
        <dbReference type="EMBL" id="KAE9993053.1"/>
    </source>
</evidence>
<feature type="transmembrane region" description="Helical" evidence="2">
    <location>
        <begin position="88"/>
        <end position="110"/>
    </location>
</feature>
<feature type="region of interest" description="Disordered" evidence="1">
    <location>
        <begin position="230"/>
        <end position="249"/>
    </location>
</feature>
<proteinExistence type="predicted"/>
<dbReference type="EMBL" id="WNWS01000411">
    <property type="protein sequence ID" value="KAE9968362.1"/>
    <property type="molecule type" value="Genomic_DNA"/>
</dbReference>
<reference evidence="4 7" key="1">
    <citation type="submission" date="2018-12" db="EMBL/GenBank/DDBJ databases">
        <title>Venturia inaequalis Genome Resource.</title>
        <authorList>
            <person name="Lichtner F.J."/>
        </authorList>
    </citation>
    <scope>NUCLEOTIDE SEQUENCE [LARGE SCALE GENOMIC DNA]</scope>
    <source>
        <strain evidence="4 7">120213</strain>
        <strain evidence="5">Bline_iso_100314</strain>
        <strain evidence="6 8">DMI_063113</strain>
    </source>
</reference>
<dbReference type="InterPro" id="IPR036259">
    <property type="entry name" value="MFS_trans_sf"/>
</dbReference>
<dbReference type="Pfam" id="PF04982">
    <property type="entry name" value="TM_HPP"/>
    <property type="match status" value="1"/>
</dbReference>
<accession>A0A8H3UF38</accession>
<dbReference type="InterPro" id="IPR058581">
    <property type="entry name" value="TM_HPP"/>
</dbReference>
<feature type="transmembrane region" description="Helical" evidence="2">
    <location>
        <begin position="116"/>
        <end position="136"/>
    </location>
</feature>
<name>A0A8H3UF38_VENIN</name>
<feature type="transmembrane region" description="Helical" evidence="2">
    <location>
        <begin position="148"/>
        <end position="167"/>
    </location>
</feature>
<dbReference type="EMBL" id="WNWR01000040">
    <property type="protein sequence ID" value="KAE9993053.1"/>
    <property type="molecule type" value="Genomic_DNA"/>
</dbReference>
<dbReference type="PANTHER" id="PTHR33741:SF5">
    <property type="entry name" value="TRANSMEMBRANE PROTEIN DDB_G0269096-RELATED"/>
    <property type="match status" value="1"/>
</dbReference>
<keyword evidence="2" id="KW-0812">Transmembrane</keyword>
<feature type="domain" description="HPP transmembrane region" evidence="3">
    <location>
        <begin position="53"/>
        <end position="214"/>
    </location>
</feature>
<comment type="caution">
    <text evidence="4">The sequence shown here is derived from an EMBL/GenBank/DDBJ whole genome shotgun (WGS) entry which is preliminary data.</text>
</comment>
<dbReference type="Proteomes" id="UP000490939">
    <property type="component" value="Unassembled WGS sequence"/>
</dbReference>
<organism evidence="4 7">
    <name type="scientific">Venturia inaequalis</name>
    <name type="common">Apple scab fungus</name>
    <dbReference type="NCBI Taxonomy" id="5025"/>
    <lineage>
        <taxon>Eukaryota</taxon>
        <taxon>Fungi</taxon>
        <taxon>Dikarya</taxon>
        <taxon>Ascomycota</taxon>
        <taxon>Pezizomycotina</taxon>
        <taxon>Dothideomycetes</taxon>
        <taxon>Pleosporomycetidae</taxon>
        <taxon>Venturiales</taxon>
        <taxon>Venturiaceae</taxon>
        <taxon>Venturia</taxon>
    </lineage>
</organism>
<feature type="region of interest" description="Disordered" evidence="1">
    <location>
        <begin position="295"/>
        <end position="321"/>
    </location>
</feature>
<evidence type="ECO:0000313" key="5">
    <source>
        <dbReference type="EMBL" id="KAE9970233.1"/>
    </source>
</evidence>
<dbReference type="Proteomes" id="UP000433883">
    <property type="component" value="Unassembled WGS sequence"/>
</dbReference>
<feature type="transmembrane region" description="Helical" evidence="2">
    <location>
        <begin position="52"/>
        <end position="76"/>
    </location>
</feature>
<dbReference type="SUPFAM" id="SSF103473">
    <property type="entry name" value="MFS general substrate transporter"/>
    <property type="match status" value="1"/>
</dbReference>
<protein>
    <recommendedName>
        <fullName evidence="3">HPP transmembrane region domain-containing protein</fullName>
    </recommendedName>
</protein>
<feature type="transmembrane region" description="Helical" evidence="2">
    <location>
        <begin position="187"/>
        <end position="207"/>
    </location>
</feature>
<keyword evidence="2" id="KW-1133">Transmembrane helix</keyword>
<evidence type="ECO:0000313" key="8">
    <source>
        <dbReference type="Proteomes" id="UP000490939"/>
    </source>
</evidence>
<evidence type="ECO:0000313" key="4">
    <source>
        <dbReference type="EMBL" id="KAE9968362.1"/>
    </source>
</evidence>
<feature type="compositionally biased region" description="Basic and acidic residues" evidence="1">
    <location>
        <begin position="230"/>
        <end position="243"/>
    </location>
</feature>
<dbReference type="OrthoDB" id="2016548at2759"/>
<evidence type="ECO:0000256" key="1">
    <source>
        <dbReference type="SAM" id="MobiDB-lite"/>
    </source>
</evidence>
<dbReference type="Proteomes" id="UP000447873">
    <property type="component" value="Unassembled WGS sequence"/>
</dbReference>
<evidence type="ECO:0000259" key="3">
    <source>
        <dbReference type="Pfam" id="PF04982"/>
    </source>
</evidence>
<dbReference type="AlphaFoldDB" id="A0A8H3UF38"/>
<dbReference type="InterPro" id="IPR007065">
    <property type="entry name" value="HPP"/>
</dbReference>
<evidence type="ECO:0000313" key="7">
    <source>
        <dbReference type="Proteomes" id="UP000447873"/>
    </source>
</evidence>
<gene>
    <name evidence="5" type="ORF">BLS_004997</name>
    <name evidence="6" type="ORF">EG327_006835</name>
    <name evidence="4" type="ORF">EG328_007634</name>
</gene>
<sequence>MGRFLDHVPAASNVHFDIDDYLNQICLPSQTHKFPAPIARFLGWRKKPAKPIGNILVAFYAFLGAFIGLIVVGATYRYSPLLQDDHIPVLFASLGATAILNYNTIASPLAQPRNSILGQTFSAFIGVSISKLFALLPTQSQYLALRWVAGPIACGLASAVMTMTNTVHPPGGATALLAIINPTIQDMGWRFIPLILLGSVLMFLVALPLNNIQRVFPVFWWTPRDVGKKSAEDEEKSLNDKGSGENQGRIEQIENAGFRRMIVLSGTGVVVPEGFALGTEEEQVLEDLRNRLRRWGGDDEGEQESEIHFGSGSETTHVEHL</sequence>
<keyword evidence="8" id="KW-1185">Reference proteome</keyword>
<keyword evidence="2" id="KW-0472">Membrane</keyword>
<dbReference type="PANTHER" id="PTHR33741">
    <property type="entry name" value="TRANSMEMBRANE PROTEIN DDB_G0269096-RELATED"/>
    <property type="match status" value="1"/>
</dbReference>
<dbReference type="EMBL" id="WNWQ01000336">
    <property type="protein sequence ID" value="KAE9970233.1"/>
    <property type="molecule type" value="Genomic_DNA"/>
</dbReference>
<evidence type="ECO:0000256" key="2">
    <source>
        <dbReference type="SAM" id="Phobius"/>
    </source>
</evidence>